<keyword evidence="1" id="KW-0472">Membrane</keyword>
<accession>A0A6H2DN71</accession>
<protein>
    <submittedName>
        <fullName evidence="2">Uncharacterized protein</fullName>
    </submittedName>
</protein>
<reference evidence="2 3" key="1">
    <citation type="submission" date="2020-04" db="EMBL/GenBank/DDBJ databases">
        <title>Genome sequence for Sphingorhabdus sp. strain M1.</title>
        <authorList>
            <person name="Park S.-J."/>
        </authorList>
    </citation>
    <scope>NUCLEOTIDE SEQUENCE [LARGE SCALE GENOMIC DNA]</scope>
    <source>
        <strain evidence="2 3">JK6</strain>
    </source>
</reference>
<dbReference type="Proteomes" id="UP000501600">
    <property type="component" value="Chromosome"/>
</dbReference>
<evidence type="ECO:0000313" key="3">
    <source>
        <dbReference type="Proteomes" id="UP000501600"/>
    </source>
</evidence>
<proteinExistence type="predicted"/>
<organism evidence="2 3">
    <name type="scientific">Parasphingorhabdus halotolerans</name>
    <dbReference type="NCBI Taxonomy" id="2725558"/>
    <lineage>
        <taxon>Bacteria</taxon>
        <taxon>Pseudomonadati</taxon>
        <taxon>Pseudomonadota</taxon>
        <taxon>Alphaproteobacteria</taxon>
        <taxon>Sphingomonadales</taxon>
        <taxon>Sphingomonadaceae</taxon>
        <taxon>Parasphingorhabdus</taxon>
    </lineage>
</organism>
<evidence type="ECO:0000313" key="2">
    <source>
        <dbReference type="EMBL" id="QJB69106.1"/>
    </source>
</evidence>
<dbReference type="EMBL" id="CP051217">
    <property type="protein sequence ID" value="QJB69106.1"/>
    <property type="molecule type" value="Genomic_DNA"/>
</dbReference>
<sequence length="81" mass="8984">MIEENVFNRIGFSSSAHDSAEALCRRILDTRLDQADKYDDGLTAPEDKKWHTRHPILAGGLGALIATLIGLIVAQTWGFFK</sequence>
<dbReference type="KEGG" id="phao:HF685_07255"/>
<gene>
    <name evidence="2" type="ORF">HF685_07255</name>
</gene>
<keyword evidence="3" id="KW-1185">Reference proteome</keyword>
<feature type="transmembrane region" description="Helical" evidence="1">
    <location>
        <begin position="56"/>
        <end position="80"/>
    </location>
</feature>
<keyword evidence="1" id="KW-1133">Transmembrane helix</keyword>
<name>A0A6H2DN71_9SPHN</name>
<evidence type="ECO:0000256" key="1">
    <source>
        <dbReference type="SAM" id="Phobius"/>
    </source>
</evidence>
<dbReference type="AlphaFoldDB" id="A0A6H2DN71"/>
<keyword evidence="1" id="KW-0812">Transmembrane</keyword>